<comment type="caution">
    <text evidence="2">The sequence shown here is derived from an EMBL/GenBank/DDBJ whole genome shotgun (WGS) entry which is preliminary data.</text>
</comment>
<feature type="region of interest" description="Disordered" evidence="1">
    <location>
        <begin position="1"/>
        <end position="31"/>
    </location>
</feature>
<organism evidence="2 3">
    <name type="scientific">Phytophthora pseudosyringae</name>
    <dbReference type="NCBI Taxonomy" id="221518"/>
    <lineage>
        <taxon>Eukaryota</taxon>
        <taxon>Sar</taxon>
        <taxon>Stramenopiles</taxon>
        <taxon>Oomycota</taxon>
        <taxon>Peronosporomycetes</taxon>
        <taxon>Peronosporales</taxon>
        <taxon>Peronosporaceae</taxon>
        <taxon>Phytophthora</taxon>
    </lineage>
</organism>
<accession>A0A8T1W0U8</accession>
<dbReference type="Proteomes" id="UP000694044">
    <property type="component" value="Unassembled WGS sequence"/>
</dbReference>
<feature type="compositionally biased region" description="Acidic residues" evidence="1">
    <location>
        <begin position="18"/>
        <end position="31"/>
    </location>
</feature>
<feature type="compositionally biased region" description="Basic and acidic residues" evidence="1">
    <location>
        <begin position="1"/>
        <end position="10"/>
    </location>
</feature>
<feature type="region of interest" description="Disordered" evidence="1">
    <location>
        <begin position="123"/>
        <end position="146"/>
    </location>
</feature>
<keyword evidence="3" id="KW-1185">Reference proteome</keyword>
<reference evidence="2" key="1">
    <citation type="submission" date="2021-02" db="EMBL/GenBank/DDBJ databases">
        <authorList>
            <person name="Palmer J.M."/>
        </authorList>
    </citation>
    <scope>NUCLEOTIDE SEQUENCE</scope>
    <source>
        <strain evidence="2">SCRP734</strain>
    </source>
</reference>
<protein>
    <submittedName>
        <fullName evidence="2">Uncharacterized protein</fullName>
    </submittedName>
</protein>
<sequence length="159" mass="17812">MGYHVEDHGTDVLLVGEGGEDDGVVGVDDEDSDDFYAVDSDSETDEELSGDLAMYLRKLEGDDTPINVPKAFTDKQQRRQSVTAAAAHMKTMKSEWKNMAKEVKKKNEVKAVTSAANAALRAEQVRVRSQKNRDKKDRDRELEEVGAKLKKQQKVLMVR</sequence>
<proteinExistence type="predicted"/>
<gene>
    <name evidence="2" type="ORF">PHYPSEUDO_000645</name>
</gene>
<dbReference type="EMBL" id="JAGDFM010000107">
    <property type="protein sequence ID" value="KAG7386138.1"/>
    <property type="molecule type" value="Genomic_DNA"/>
</dbReference>
<name>A0A8T1W0U8_9STRA</name>
<evidence type="ECO:0000313" key="2">
    <source>
        <dbReference type="EMBL" id="KAG7386138.1"/>
    </source>
</evidence>
<dbReference type="AlphaFoldDB" id="A0A8T1W0U8"/>
<evidence type="ECO:0000313" key="3">
    <source>
        <dbReference type="Proteomes" id="UP000694044"/>
    </source>
</evidence>
<evidence type="ECO:0000256" key="1">
    <source>
        <dbReference type="SAM" id="MobiDB-lite"/>
    </source>
</evidence>